<name>A0A811UDL7_CERCA</name>
<feature type="compositionally biased region" description="Acidic residues" evidence="3">
    <location>
        <begin position="190"/>
        <end position="199"/>
    </location>
</feature>
<keyword evidence="6" id="KW-1185">Reference proteome</keyword>
<dbReference type="SUPFAM" id="SSF53474">
    <property type="entry name" value="alpha/beta-Hydrolases"/>
    <property type="match status" value="1"/>
</dbReference>
<evidence type="ECO:0000256" key="3">
    <source>
        <dbReference type="SAM" id="MobiDB-lite"/>
    </source>
</evidence>
<protein>
    <submittedName>
        <fullName evidence="5">(Mediterranean fruit fly) hypothetical protein</fullName>
    </submittedName>
</protein>
<evidence type="ECO:0000313" key="6">
    <source>
        <dbReference type="Proteomes" id="UP000606786"/>
    </source>
</evidence>
<feature type="domain" description="Carboxylesterase type B" evidence="4">
    <location>
        <begin position="6"/>
        <end position="88"/>
    </location>
</feature>
<dbReference type="InterPro" id="IPR029058">
    <property type="entry name" value="AB_hydrolase_fold"/>
</dbReference>
<evidence type="ECO:0000259" key="4">
    <source>
        <dbReference type="Pfam" id="PF00135"/>
    </source>
</evidence>
<feature type="region of interest" description="Disordered" evidence="3">
    <location>
        <begin position="159"/>
        <end position="199"/>
    </location>
</feature>
<organism evidence="5 6">
    <name type="scientific">Ceratitis capitata</name>
    <name type="common">Mediterranean fruit fly</name>
    <name type="synonym">Tephritis capitata</name>
    <dbReference type="NCBI Taxonomy" id="7213"/>
    <lineage>
        <taxon>Eukaryota</taxon>
        <taxon>Metazoa</taxon>
        <taxon>Ecdysozoa</taxon>
        <taxon>Arthropoda</taxon>
        <taxon>Hexapoda</taxon>
        <taxon>Insecta</taxon>
        <taxon>Pterygota</taxon>
        <taxon>Neoptera</taxon>
        <taxon>Endopterygota</taxon>
        <taxon>Diptera</taxon>
        <taxon>Brachycera</taxon>
        <taxon>Muscomorpha</taxon>
        <taxon>Tephritoidea</taxon>
        <taxon>Tephritidae</taxon>
        <taxon>Ceratitis</taxon>
        <taxon>Ceratitis</taxon>
    </lineage>
</organism>
<comment type="similarity">
    <text evidence="1">Belongs to the type-B carboxylesterase/lipase family.</text>
</comment>
<dbReference type="OrthoDB" id="3200163at2759"/>
<evidence type="ECO:0000256" key="1">
    <source>
        <dbReference type="ARBA" id="ARBA00005964"/>
    </source>
</evidence>
<reference evidence="5" key="1">
    <citation type="submission" date="2020-11" db="EMBL/GenBank/DDBJ databases">
        <authorList>
            <person name="Whitehead M."/>
        </authorList>
    </citation>
    <scope>NUCLEOTIDE SEQUENCE</scope>
    <source>
        <strain evidence="5">EGII</strain>
    </source>
</reference>
<dbReference type="Pfam" id="PF00135">
    <property type="entry name" value="COesterase"/>
    <property type="match status" value="1"/>
</dbReference>
<dbReference type="PANTHER" id="PTHR43903">
    <property type="entry name" value="NEUROLIGIN"/>
    <property type="match status" value="1"/>
</dbReference>
<feature type="compositionally biased region" description="Gly residues" evidence="3">
    <location>
        <begin position="164"/>
        <end position="175"/>
    </location>
</feature>
<comment type="caution">
    <text evidence="5">The sequence shown here is derived from an EMBL/GenBank/DDBJ whole genome shotgun (WGS) entry which is preliminary data.</text>
</comment>
<dbReference type="AlphaFoldDB" id="A0A811UDL7"/>
<evidence type="ECO:0000256" key="2">
    <source>
        <dbReference type="ARBA" id="ARBA00023180"/>
    </source>
</evidence>
<sequence>MPHSITGEELAFVFGAPLAPAGPFPSNAYGVQEKLLSEAVMTYWTNFAKTGSLEGQLYYLHALEWDRYDLDWPEFNKRTQSYMNIECSIQCLGMIITTNWTLKTPEKSKPDLNAVYTYKAAIGKRWSIPPSIGYKYRQIYMNFGIKTNSGTGVTQNTYPPQRHGYGGTGGGGGEVITGHMSQFGTRDNGAEDAEDPVRR</sequence>
<keyword evidence="2" id="KW-0325">Glycoprotein</keyword>
<dbReference type="InterPro" id="IPR051093">
    <property type="entry name" value="Neuroligin/BSAL"/>
</dbReference>
<gene>
    <name evidence="5" type="ORF">CCAP1982_LOCUS4723</name>
</gene>
<proteinExistence type="inferred from homology"/>
<dbReference type="InterPro" id="IPR002018">
    <property type="entry name" value="CarbesteraseB"/>
</dbReference>
<accession>A0A811UDL7</accession>
<dbReference type="EMBL" id="CAJHJT010000001">
    <property type="protein sequence ID" value="CAD6996017.1"/>
    <property type="molecule type" value="Genomic_DNA"/>
</dbReference>
<evidence type="ECO:0000313" key="5">
    <source>
        <dbReference type="EMBL" id="CAD6996017.1"/>
    </source>
</evidence>
<dbReference type="Gene3D" id="3.40.50.1820">
    <property type="entry name" value="alpha/beta hydrolase"/>
    <property type="match status" value="1"/>
</dbReference>
<dbReference type="Proteomes" id="UP000606786">
    <property type="component" value="Unassembled WGS sequence"/>
</dbReference>